<reference evidence="3" key="2">
    <citation type="submission" date="2013-12" db="EMBL/GenBank/DDBJ databases">
        <authorList>
            <person name="Yu Y."/>
            <person name="Lee S."/>
            <person name="de Baynast K."/>
            <person name="Wissotski M."/>
            <person name="Liu L."/>
            <person name="Talag J."/>
            <person name="Goicoechea J."/>
            <person name="Angelova A."/>
            <person name="Jetty R."/>
            <person name="Kudrna D."/>
            <person name="Golser W."/>
            <person name="Rivera L."/>
            <person name="Zhang J."/>
            <person name="Wing R."/>
        </authorList>
    </citation>
    <scope>NUCLEOTIDE SEQUENCE</scope>
</reference>
<keyword evidence="3" id="KW-1185">Reference proteome</keyword>
<dbReference type="Gramene" id="LPERR12G12330.1">
    <property type="protein sequence ID" value="LPERR12G12330.1"/>
    <property type="gene ID" value="LPERR12G12330"/>
</dbReference>
<evidence type="ECO:0000313" key="3">
    <source>
        <dbReference type="Proteomes" id="UP000032180"/>
    </source>
</evidence>
<dbReference type="HOGENOM" id="CLU_2515907_0_0_1"/>
<proteinExistence type="predicted"/>
<sequence>MEAVCGGEGSGPCDALMLAARWIREVMRWIGDDRVDRRRRRGDVSAVHWIGGGGPLMNKRIAGDRRSRRARGSAGCSGRRRGERG</sequence>
<organism evidence="2 3">
    <name type="scientific">Leersia perrieri</name>
    <dbReference type="NCBI Taxonomy" id="77586"/>
    <lineage>
        <taxon>Eukaryota</taxon>
        <taxon>Viridiplantae</taxon>
        <taxon>Streptophyta</taxon>
        <taxon>Embryophyta</taxon>
        <taxon>Tracheophyta</taxon>
        <taxon>Spermatophyta</taxon>
        <taxon>Magnoliopsida</taxon>
        <taxon>Liliopsida</taxon>
        <taxon>Poales</taxon>
        <taxon>Poaceae</taxon>
        <taxon>BOP clade</taxon>
        <taxon>Oryzoideae</taxon>
        <taxon>Oryzeae</taxon>
        <taxon>Oryzinae</taxon>
        <taxon>Leersia</taxon>
    </lineage>
</organism>
<dbReference type="EnsemblPlants" id="LPERR12G12330.1">
    <property type="protein sequence ID" value="LPERR12G12330.1"/>
    <property type="gene ID" value="LPERR12G12330"/>
</dbReference>
<reference evidence="2" key="3">
    <citation type="submission" date="2015-04" db="UniProtKB">
        <authorList>
            <consortium name="EnsemblPlants"/>
        </authorList>
    </citation>
    <scope>IDENTIFICATION</scope>
</reference>
<evidence type="ECO:0000313" key="2">
    <source>
        <dbReference type="EnsemblPlants" id="LPERR12G12330.1"/>
    </source>
</evidence>
<accession>A0A0D9Y044</accession>
<reference evidence="2 3" key="1">
    <citation type="submission" date="2012-08" db="EMBL/GenBank/DDBJ databases">
        <title>Oryza genome evolution.</title>
        <authorList>
            <person name="Wing R.A."/>
        </authorList>
    </citation>
    <scope>NUCLEOTIDE SEQUENCE</scope>
</reference>
<name>A0A0D9Y044_9ORYZ</name>
<dbReference type="Proteomes" id="UP000032180">
    <property type="component" value="Chromosome 12"/>
</dbReference>
<feature type="region of interest" description="Disordered" evidence="1">
    <location>
        <begin position="58"/>
        <end position="85"/>
    </location>
</feature>
<evidence type="ECO:0000256" key="1">
    <source>
        <dbReference type="SAM" id="MobiDB-lite"/>
    </source>
</evidence>
<protein>
    <submittedName>
        <fullName evidence="2">Uncharacterized protein</fullName>
    </submittedName>
</protein>
<dbReference type="AlphaFoldDB" id="A0A0D9Y044"/>